<name>A0A917FK15_9GAMM</name>
<evidence type="ECO:0000313" key="2">
    <source>
        <dbReference type="Proteomes" id="UP000605253"/>
    </source>
</evidence>
<dbReference type="InterPro" id="IPR051135">
    <property type="entry name" value="Gal/GlcNAc/GalNAc_ST"/>
</dbReference>
<reference evidence="1" key="1">
    <citation type="journal article" date="2014" name="Int. J. Syst. Evol. Microbiol.">
        <title>Complete genome sequence of Corynebacterium casei LMG S-19264T (=DSM 44701T), isolated from a smear-ripened cheese.</title>
        <authorList>
            <consortium name="US DOE Joint Genome Institute (JGI-PGF)"/>
            <person name="Walter F."/>
            <person name="Albersmeier A."/>
            <person name="Kalinowski J."/>
            <person name="Ruckert C."/>
        </authorList>
    </citation>
    <scope>NUCLEOTIDE SEQUENCE</scope>
    <source>
        <strain evidence="1">CGMCC 1.12181</strain>
    </source>
</reference>
<gene>
    <name evidence="1" type="ORF">GCM10011365_05460</name>
</gene>
<dbReference type="Pfam" id="PF13469">
    <property type="entry name" value="Sulfotransfer_3"/>
    <property type="match status" value="1"/>
</dbReference>
<dbReference type="GO" id="GO:0006044">
    <property type="term" value="P:N-acetylglucosamine metabolic process"/>
    <property type="evidence" value="ECO:0007669"/>
    <property type="project" value="TreeGrafter"/>
</dbReference>
<dbReference type="InterPro" id="IPR027417">
    <property type="entry name" value="P-loop_NTPase"/>
</dbReference>
<dbReference type="PANTHER" id="PTHR10704">
    <property type="entry name" value="CARBOHYDRATE SULFOTRANSFERASE"/>
    <property type="match status" value="1"/>
</dbReference>
<accession>A0A917FK15</accession>
<evidence type="ECO:0000313" key="1">
    <source>
        <dbReference type="EMBL" id="GGF87291.1"/>
    </source>
</evidence>
<sequence length="272" mass="31747">MKIIIIAGCQRSGTTLMGQMLGAHSQGFLIDEYDSIYQWANAWLNNSKNQFDLLNQSIKKASSKYVDKRHKIKEFNDLSDRFLVLKAPNLTFYANEISLLYDEISVVYPIRDVRAVVASMLQRKQPTMITNQINHFNKSEYVHQNYSADLKKLMDDNTEIHIKATIIWKIKSLLIKQFKVNNLNPLLVKYENLISEPIEVAKIMARHCHIKYETNMNQHHRYMDGKGPGKTKRDRKIDDNSLKKWNAQLNSEQLSEIMEIAQQTMSNFDYDN</sequence>
<dbReference type="GO" id="GO:0006790">
    <property type="term" value="P:sulfur compound metabolic process"/>
    <property type="evidence" value="ECO:0007669"/>
    <property type="project" value="TreeGrafter"/>
</dbReference>
<organism evidence="1 2">
    <name type="scientific">Marinicella pacifica</name>
    <dbReference type="NCBI Taxonomy" id="1171543"/>
    <lineage>
        <taxon>Bacteria</taxon>
        <taxon>Pseudomonadati</taxon>
        <taxon>Pseudomonadota</taxon>
        <taxon>Gammaproteobacteria</taxon>
        <taxon>Lysobacterales</taxon>
        <taxon>Marinicellaceae</taxon>
        <taxon>Marinicella</taxon>
    </lineage>
</organism>
<dbReference type="AlphaFoldDB" id="A0A917FK15"/>
<keyword evidence="2" id="KW-1185">Reference proteome</keyword>
<dbReference type="Proteomes" id="UP000605253">
    <property type="component" value="Unassembled WGS sequence"/>
</dbReference>
<dbReference type="SUPFAM" id="SSF52540">
    <property type="entry name" value="P-loop containing nucleoside triphosphate hydrolases"/>
    <property type="match status" value="1"/>
</dbReference>
<proteinExistence type="predicted"/>
<evidence type="ECO:0008006" key="3">
    <source>
        <dbReference type="Google" id="ProtNLM"/>
    </source>
</evidence>
<dbReference type="EMBL" id="BMEO01000002">
    <property type="protein sequence ID" value="GGF87291.1"/>
    <property type="molecule type" value="Genomic_DNA"/>
</dbReference>
<dbReference type="RefSeq" id="WP_188364143.1">
    <property type="nucleotide sequence ID" value="NZ_BAABJF010000032.1"/>
</dbReference>
<comment type="caution">
    <text evidence="1">The sequence shown here is derived from an EMBL/GenBank/DDBJ whole genome shotgun (WGS) entry which is preliminary data.</text>
</comment>
<dbReference type="Gene3D" id="3.40.50.300">
    <property type="entry name" value="P-loop containing nucleotide triphosphate hydrolases"/>
    <property type="match status" value="1"/>
</dbReference>
<reference evidence="1" key="2">
    <citation type="submission" date="2020-09" db="EMBL/GenBank/DDBJ databases">
        <authorList>
            <person name="Sun Q."/>
            <person name="Zhou Y."/>
        </authorList>
    </citation>
    <scope>NUCLEOTIDE SEQUENCE</scope>
    <source>
        <strain evidence="1">CGMCC 1.12181</strain>
    </source>
</reference>
<dbReference type="GO" id="GO:0001517">
    <property type="term" value="F:N-acetylglucosamine 6-O-sulfotransferase activity"/>
    <property type="evidence" value="ECO:0007669"/>
    <property type="project" value="TreeGrafter"/>
</dbReference>
<protein>
    <recommendedName>
        <fullName evidence="3">Sulfotransferase domain-containing protein</fullName>
    </recommendedName>
</protein>
<dbReference type="PANTHER" id="PTHR10704:SF4">
    <property type="entry name" value="CARBOHYDRATE SULFOTRANSFERASE 6"/>
    <property type="match status" value="1"/>
</dbReference>